<dbReference type="Proteomes" id="UP000238348">
    <property type="component" value="Chromosome"/>
</dbReference>
<feature type="coiled-coil region" evidence="1">
    <location>
        <begin position="93"/>
        <end position="165"/>
    </location>
</feature>
<evidence type="ECO:0000256" key="2">
    <source>
        <dbReference type="SAM" id="MobiDB-lite"/>
    </source>
</evidence>
<reference evidence="4 5" key="1">
    <citation type="submission" date="2015-09" db="EMBL/GenBank/DDBJ databases">
        <title>Sorangium comparison.</title>
        <authorList>
            <person name="Zaburannyi N."/>
            <person name="Bunk B."/>
            <person name="Overmann J."/>
            <person name="Mueller R."/>
        </authorList>
    </citation>
    <scope>NUCLEOTIDE SEQUENCE [LARGE SCALE GENOMIC DNA]</scope>
    <source>
        <strain evidence="4 5">So ce26</strain>
    </source>
</reference>
<feature type="transmembrane region" description="Helical" evidence="3">
    <location>
        <begin position="76"/>
        <end position="94"/>
    </location>
</feature>
<keyword evidence="1" id="KW-0175">Coiled coil</keyword>
<keyword evidence="3" id="KW-0812">Transmembrane</keyword>
<evidence type="ECO:0000256" key="1">
    <source>
        <dbReference type="SAM" id="Coils"/>
    </source>
</evidence>
<proteinExistence type="predicted"/>
<sequence length="237" mass="26333">MSDSKENDNGETPDAAANQGDDLSTSDSELKPRSVTIGVLAASVIALVGAIVYGWLLHNRWEHLEKWGAAGDSVAPLTALINAGALLAALWSIAAQRQELRLQRNELRLQRREFEMQREEMQESRQVFEAQQEQLTRTAAAQERLAEAEEAVAREQRNANRATASLEHAQRCATIAQLHLALATLDGAITNLSMAGSHGQMQVDITLRPRYDALSRRLELEERSERQLRDLMARGQT</sequence>
<name>A0A2L0ETG6_SORCE</name>
<keyword evidence="3" id="KW-0472">Membrane</keyword>
<dbReference type="EMBL" id="CP012673">
    <property type="protein sequence ID" value="AUX42596.1"/>
    <property type="molecule type" value="Genomic_DNA"/>
</dbReference>
<protein>
    <submittedName>
        <fullName evidence="4">Uncharacterized protein</fullName>
    </submittedName>
</protein>
<feature type="region of interest" description="Disordered" evidence="2">
    <location>
        <begin position="1"/>
        <end position="29"/>
    </location>
</feature>
<keyword evidence="3" id="KW-1133">Transmembrane helix</keyword>
<accession>A0A2L0ETG6</accession>
<gene>
    <name evidence="4" type="ORF">SOCE26_040290</name>
</gene>
<organism evidence="4 5">
    <name type="scientific">Sorangium cellulosum</name>
    <name type="common">Polyangium cellulosum</name>
    <dbReference type="NCBI Taxonomy" id="56"/>
    <lineage>
        <taxon>Bacteria</taxon>
        <taxon>Pseudomonadati</taxon>
        <taxon>Myxococcota</taxon>
        <taxon>Polyangia</taxon>
        <taxon>Polyangiales</taxon>
        <taxon>Polyangiaceae</taxon>
        <taxon>Sorangium</taxon>
    </lineage>
</organism>
<evidence type="ECO:0000256" key="3">
    <source>
        <dbReference type="SAM" id="Phobius"/>
    </source>
</evidence>
<evidence type="ECO:0000313" key="4">
    <source>
        <dbReference type="EMBL" id="AUX42596.1"/>
    </source>
</evidence>
<feature type="transmembrane region" description="Helical" evidence="3">
    <location>
        <begin position="35"/>
        <end position="56"/>
    </location>
</feature>
<dbReference type="AlphaFoldDB" id="A0A2L0ETG6"/>
<evidence type="ECO:0000313" key="5">
    <source>
        <dbReference type="Proteomes" id="UP000238348"/>
    </source>
</evidence>
<dbReference type="RefSeq" id="WP_159397103.1">
    <property type="nucleotide sequence ID" value="NZ_CP012673.1"/>
</dbReference>